<gene>
    <name evidence="1" type="ORF">HMPREF0742_02323</name>
</gene>
<dbReference type="NCBIfam" id="TIGR03696">
    <property type="entry name" value="Rhs_assc_core"/>
    <property type="match status" value="1"/>
</dbReference>
<dbReference type="EMBL" id="AXZG01000062">
    <property type="protein sequence ID" value="ERT64284.1"/>
    <property type="molecule type" value="Genomic_DNA"/>
</dbReference>
<dbReference type="AlphaFoldDB" id="U7UZE8"/>
<comment type="caution">
    <text evidence="1">The sequence shown here is derived from an EMBL/GenBank/DDBJ whole genome shotgun (WGS) entry which is preliminary data.</text>
</comment>
<accession>U7UZE8</accession>
<sequence length="63" mass="7327">PPPQSPVVRRIHRLGSPERTNGSIGTHISRSGCKNQCYDEETGLHYNLMRYYEPETGRFVKYF</sequence>
<dbReference type="Gene3D" id="2.180.10.10">
    <property type="entry name" value="RHS repeat-associated core"/>
    <property type="match status" value="1"/>
</dbReference>
<feature type="non-terminal residue" evidence="1">
    <location>
        <position position="1"/>
    </location>
</feature>
<dbReference type="Proteomes" id="UP000017174">
    <property type="component" value="Unassembled WGS sequence"/>
</dbReference>
<reference evidence="1 2" key="1">
    <citation type="submission" date="2013-08" db="EMBL/GenBank/DDBJ databases">
        <authorList>
            <person name="Weinstock G."/>
            <person name="Sodergren E."/>
            <person name="Wylie T."/>
            <person name="Fulton L."/>
            <person name="Fulton R."/>
            <person name="Fronick C."/>
            <person name="O'Laughlin M."/>
            <person name="Godfrey J."/>
            <person name="Miner T."/>
            <person name="Herter B."/>
            <person name="Appelbaum E."/>
            <person name="Cordes M."/>
            <person name="Lek S."/>
            <person name="Wollam A."/>
            <person name="Pepin K.H."/>
            <person name="Palsikar V.B."/>
            <person name="Mitreva M."/>
            <person name="Wilson R.K."/>
        </authorList>
    </citation>
    <scope>NUCLEOTIDE SEQUENCE [LARGE SCALE GENOMIC DNA]</scope>
    <source>
        <strain evidence="1 2">F0184</strain>
    </source>
</reference>
<organism evidence="1 2">
    <name type="scientific">Rothia aeria F0184</name>
    <dbReference type="NCBI Taxonomy" id="888019"/>
    <lineage>
        <taxon>Bacteria</taxon>
        <taxon>Bacillati</taxon>
        <taxon>Actinomycetota</taxon>
        <taxon>Actinomycetes</taxon>
        <taxon>Micrococcales</taxon>
        <taxon>Micrococcaceae</taxon>
        <taxon>Rothia</taxon>
    </lineage>
</organism>
<evidence type="ECO:0000313" key="1">
    <source>
        <dbReference type="EMBL" id="ERT64284.1"/>
    </source>
</evidence>
<protein>
    <submittedName>
        <fullName evidence="1">Uncharacterized protein</fullName>
    </submittedName>
</protein>
<evidence type="ECO:0000313" key="2">
    <source>
        <dbReference type="Proteomes" id="UP000017174"/>
    </source>
</evidence>
<dbReference type="HOGENOM" id="CLU_2873208_0_0_11"/>
<proteinExistence type="predicted"/>
<dbReference type="InterPro" id="IPR022385">
    <property type="entry name" value="Rhs_assc_core"/>
</dbReference>
<name>U7UZE8_9MICC</name>